<dbReference type="Proteomes" id="UP000318010">
    <property type="component" value="Unassembled WGS sequence"/>
</dbReference>
<dbReference type="OrthoDB" id="9792011at2"/>
<protein>
    <submittedName>
        <fullName evidence="3">DUF4397 domain-containing protein</fullName>
    </submittedName>
</protein>
<dbReference type="PROSITE" id="PS51257">
    <property type="entry name" value="PROKAR_LIPOPROTEIN"/>
    <property type="match status" value="1"/>
</dbReference>
<dbReference type="EMBL" id="VOEI01000001">
    <property type="protein sequence ID" value="TWR27757.1"/>
    <property type="molecule type" value="Genomic_DNA"/>
</dbReference>
<proteinExistence type="predicted"/>
<sequence>MMKLNRTLIAVIVAISAFITACKKGDDSTGIRQTTTVNLVNATVDTVNVYVNGSRVNTTNFLYPLGSSGPINTLVGLQNYQARKAGRPDVLFNVPLALDSGKRYSFYIAGNSAEQAFAFVDTLSSAAKDTLLVRVAHTSPSVGNVDVTVGDTLAFTNISFKSISPYFATGSGSRRHIRIYKAGIAHSAASLISDDIWLLTPRRAYTIFLRSNLTTSPTTNATGLTLNDN</sequence>
<evidence type="ECO:0000313" key="3">
    <source>
        <dbReference type="EMBL" id="TWR27757.1"/>
    </source>
</evidence>
<gene>
    <name evidence="3" type="ORF">FPZ42_00655</name>
</gene>
<comment type="caution">
    <text evidence="3">The sequence shown here is derived from an EMBL/GenBank/DDBJ whole genome shotgun (WGS) entry which is preliminary data.</text>
</comment>
<dbReference type="Pfam" id="PF14344">
    <property type="entry name" value="DUF4397"/>
    <property type="match status" value="1"/>
</dbReference>
<evidence type="ECO:0000259" key="2">
    <source>
        <dbReference type="Pfam" id="PF14344"/>
    </source>
</evidence>
<feature type="signal peptide" evidence="1">
    <location>
        <begin position="1"/>
        <end position="21"/>
    </location>
</feature>
<accession>A0A563U8R6</accession>
<organism evidence="3 4">
    <name type="scientific">Mucilaginibacter achroorhodeus</name>
    <dbReference type="NCBI Taxonomy" id="2599294"/>
    <lineage>
        <taxon>Bacteria</taxon>
        <taxon>Pseudomonadati</taxon>
        <taxon>Bacteroidota</taxon>
        <taxon>Sphingobacteriia</taxon>
        <taxon>Sphingobacteriales</taxon>
        <taxon>Sphingobacteriaceae</taxon>
        <taxon>Mucilaginibacter</taxon>
    </lineage>
</organism>
<dbReference type="AlphaFoldDB" id="A0A563U8R6"/>
<dbReference type="InterPro" id="IPR025510">
    <property type="entry name" value="DUF4397"/>
</dbReference>
<name>A0A563U8R6_9SPHI</name>
<evidence type="ECO:0000256" key="1">
    <source>
        <dbReference type="SAM" id="SignalP"/>
    </source>
</evidence>
<dbReference type="RefSeq" id="WP_146268574.1">
    <property type="nucleotide sequence ID" value="NZ_VOEI01000001.1"/>
</dbReference>
<evidence type="ECO:0000313" key="4">
    <source>
        <dbReference type="Proteomes" id="UP000318010"/>
    </source>
</evidence>
<feature type="chain" id="PRO_5021910276" evidence="1">
    <location>
        <begin position="22"/>
        <end position="229"/>
    </location>
</feature>
<keyword evidence="4" id="KW-1185">Reference proteome</keyword>
<feature type="domain" description="DUF4397" evidence="2">
    <location>
        <begin position="36"/>
        <end position="148"/>
    </location>
</feature>
<reference evidence="3 4" key="1">
    <citation type="submission" date="2019-07" db="EMBL/GenBank/DDBJ databases">
        <authorList>
            <person name="Kim J."/>
        </authorList>
    </citation>
    <scope>NUCLEOTIDE SEQUENCE [LARGE SCALE GENOMIC DNA]</scope>
    <source>
        <strain evidence="3 4">MJ1a</strain>
    </source>
</reference>
<keyword evidence="1" id="KW-0732">Signal</keyword>